<feature type="non-terminal residue" evidence="8">
    <location>
        <position position="1"/>
    </location>
</feature>
<dbReference type="InterPro" id="IPR029047">
    <property type="entry name" value="HSP70_peptide-bd_sf"/>
</dbReference>
<dbReference type="FunFam" id="2.60.34.10:FF:000002">
    <property type="entry name" value="Heat shock 70 kDa"/>
    <property type="match status" value="1"/>
</dbReference>
<feature type="domain" description="Phorbol-ester/DAG-type" evidence="7">
    <location>
        <begin position="730"/>
        <end position="777"/>
    </location>
</feature>
<dbReference type="Gene3D" id="3.30.30.30">
    <property type="match status" value="1"/>
</dbReference>
<dbReference type="EMBL" id="JAVXUP010005504">
    <property type="protein sequence ID" value="KAK2996140.1"/>
    <property type="molecule type" value="Genomic_DNA"/>
</dbReference>
<dbReference type="InterPro" id="IPR018181">
    <property type="entry name" value="Heat_shock_70_CS"/>
</dbReference>
<protein>
    <recommendedName>
        <fullName evidence="7">Phorbol-ester/DAG-type domain-containing protein</fullName>
    </recommendedName>
</protein>
<dbReference type="InterPro" id="IPR043129">
    <property type="entry name" value="ATPase_NBD"/>
</dbReference>
<dbReference type="CDD" id="cd10233">
    <property type="entry name" value="ASKHA_NBD_HSP70_HSPA1"/>
    <property type="match status" value="1"/>
</dbReference>
<dbReference type="PROSITE" id="PS01036">
    <property type="entry name" value="HSP70_3"/>
    <property type="match status" value="1"/>
</dbReference>
<keyword evidence="3" id="KW-0547">Nucleotide-binding</keyword>
<dbReference type="PROSITE" id="PS00297">
    <property type="entry name" value="HSP70_1"/>
    <property type="match status" value="1"/>
</dbReference>
<dbReference type="PROSITE" id="PS00329">
    <property type="entry name" value="HSP70_2"/>
    <property type="match status" value="1"/>
</dbReference>
<dbReference type="PROSITE" id="PS50081">
    <property type="entry name" value="ZF_DAG_PE_2"/>
    <property type="match status" value="1"/>
</dbReference>
<dbReference type="InterPro" id="IPR046349">
    <property type="entry name" value="C1-like_sf"/>
</dbReference>
<evidence type="ECO:0000256" key="3">
    <source>
        <dbReference type="ARBA" id="ARBA00022741"/>
    </source>
</evidence>
<dbReference type="Gene3D" id="3.90.640.10">
    <property type="entry name" value="Actin, Chain A, domain 4"/>
    <property type="match status" value="1"/>
</dbReference>
<dbReference type="GO" id="GO:0046872">
    <property type="term" value="F:metal ion binding"/>
    <property type="evidence" value="ECO:0007669"/>
    <property type="project" value="UniProtKB-KW"/>
</dbReference>
<evidence type="ECO:0000259" key="7">
    <source>
        <dbReference type="PROSITE" id="PS50081"/>
    </source>
</evidence>
<dbReference type="NCBIfam" id="NF001413">
    <property type="entry name" value="PRK00290.1"/>
    <property type="match status" value="1"/>
</dbReference>
<dbReference type="InterPro" id="IPR004146">
    <property type="entry name" value="DC1"/>
</dbReference>
<comment type="caution">
    <text evidence="8">The sequence shown here is derived from an EMBL/GenBank/DDBJ whole genome shotgun (WGS) entry which is preliminary data.</text>
</comment>
<keyword evidence="1" id="KW-0479">Metal-binding</keyword>
<dbReference type="AlphaFoldDB" id="A0AA88S5L9"/>
<evidence type="ECO:0000256" key="4">
    <source>
        <dbReference type="ARBA" id="ARBA00022833"/>
    </source>
</evidence>
<sequence length="940" mass="105105">MAYWAGRRPAPRCSVFGECPFSDANSFCPLRCPALIDRGGLEMKFRKLVKDKCAELISNSMEVRKLHDLVSLIITRRNKNISALTSRNCLTCSPSSCLLLFLLLRMARTGEGPAIGIDLGTTYSCVGVWLHNRVEIIVNDQGNRTTPSCVAFTDTERLIGDAAKNQDAMNPINTVFDAKRLIGRRFSDTSVQSDMKLWPFKVICGADDKPMIAIKYKGKEKQLTPEEVSSMVLVKMREIAEAFLGSNIKNAVITVPAYFSDSQRQATKDAGAIAGLNVTRIINEPTAAAIAYGFLQKESIAGAKNVLVFDLGGGTFDVSLLTIEEGNIEVKTTAGITHLGGEDFDNRMVNHFMKEFKRKFKKDISRDPRALRRLRTACERTKRNLSATAQTTISVDCLFEGIDFQMTITRARFEELNMDLFRECMEPVENCLRDAKMDKSSVDDVVIVGGSTRIPKVQQMLQDFFSGKELCNNINQDEAVAYGAAIQAAMLDGRFHELSLLDVTPLSLGLEIREDDMSVVIPRNTRIPTKKEEEFVTNRDNQDAANFPVYQGERARTKDNNFLGNFEITGIPLAPKGCVSFNVCFEIDANGILRVSAEEKSTGKKNKITISDFEGRLSKEQIKKMIQEAEKYKAEDEEHKKRAEAKNALENYAYKMRDTFEDSNFPEVDKKKIHDSVGQVTEWLDRNQLAEADEFKDKMEELESICSPAIANMQQDAGGPTVATHPSHPDHKLELKTYKKPYTCDGCKEQGFGSRYRCDECSYELHKDCMFNTQLTSHDFYEGSIFKFFNQPPPNKFFNSCDACGKAVNGFLYLCEAEGKSLHPCCRNLKNAICVQGGKGNGKDKEEFESLTFQLHKQMLGQCIWCDKNNLGGNSSGIGGWSYVSKDYHFHVYCTAEMVLECCKTRTLGVDKDTGAESKIAKVFFKAIAGHLLGDQTTAI</sequence>
<gene>
    <name evidence="8" type="ORF">RJ639_029508</name>
</gene>
<evidence type="ECO:0000256" key="6">
    <source>
        <dbReference type="ARBA" id="ARBA00023016"/>
    </source>
</evidence>
<keyword evidence="6" id="KW-0346">Stress response</keyword>
<keyword evidence="9" id="KW-1185">Reference proteome</keyword>
<dbReference type="SUPFAM" id="SSF100920">
    <property type="entry name" value="Heat shock protein 70kD (HSP70), peptide-binding domain"/>
    <property type="match status" value="1"/>
</dbReference>
<dbReference type="FunFam" id="3.90.640.10:FF:000002">
    <property type="entry name" value="Heat shock 70 kDa"/>
    <property type="match status" value="1"/>
</dbReference>
<dbReference type="FunFam" id="3.30.30.30:FF:000001">
    <property type="entry name" value="heat shock 70 kDa protein-like"/>
    <property type="match status" value="1"/>
</dbReference>
<dbReference type="SUPFAM" id="SSF100934">
    <property type="entry name" value="Heat shock protein 70kD (HSP70), C-terminal subdomain"/>
    <property type="match status" value="1"/>
</dbReference>
<dbReference type="InterPro" id="IPR002219">
    <property type="entry name" value="PKC_DAG/PE"/>
</dbReference>
<dbReference type="Gene3D" id="2.60.34.10">
    <property type="entry name" value="Substrate Binding Domain Of DNAk, Chain A, domain 1"/>
    <property type="match status" value="1"/>
</dbReference>
<keyword evidence="4" id="KW-0862">Zinc</keyword>
<keyword evidence="5" id="KW-0067">ATP-binding</keyword>
<dbReference type="SUPFAM" id="SSF53067">
    <property type="entry name" value="Actin-like ATPase domain"/>
    <property type="match status" value="2"/>
</dbReference>
<dbReference type="InterPro" id="IPR013126">
    <property type="entry name" value="Hsp_70_fam"/>
</dbReference>
<dbReference type="PRINTS" id="PR00301">
    <property type="entry name" value="HEATSHOCK70"/>
</dbReference>
<dbReference type="Gene3D" id="1.20.1270.10">
    <property type="match status" value="1"/>
</dbReference>
<dbReference type="FunFam" id="3.30.420.40:FF:000026">
    <property type="entry name" value="Heat shock protein 70"/>
    <property type="match status" value="1"/>
</dbReference>
<dbReference type="GO" id="GO:0140662">
    <property type="term" value="F:ATP-dependent protein folding chaperone"/>
    <property type="evidence" value="ECO:0007669"/>
    <property type="project" value="InterPro"/>
</dbReference>
<dbReference type="PANTHER" id="PTHR19375">
    <property type="entry name" value="HEAT SHOCK PROTEIN 70KDA"/>
    <property type="match status" value="1"/>
</dbReference>
<dbReference type="FunFam" id="3.30.420.40:FF:000465">
    <property type="entry name" value="Heat shock cognate 70 kDa protein 2"/>
    <property type="match status" value="1"/>
</dbReference>
<evidence type="ECO:0000256" key="1">
    <source>
        <dbReference type="ARBA" id="ARBA00022723"/>
    </source>
</evidence>
<reference evidence="8" key="1">
    <citation type="submission" date="2022-12" db="EMBL/GenBank/DDBJ databases">
        <title>Draft genome assemblies for two species of Escallonia (Escalloniales).</title>
        <authorList>
            <person name="Chanderbali A."/>
            <person name="Dervinis C."/>
            <person name="Anghel I."/>
            <person name="Soltis D."/>
            <person name="Soltis P."/>
            <person name="Zapata F."/>
        </authorList>
    </citation>
    <scope>NUCLEOTIDE SEQUENCE</scope>
    <source>
        <strain evidence="8">UCBG64.0493</strain>
        <tissue evidence="8">Leaf</tissue>
    </source>
</reference>
<dbReference type="Proteomes" id="UP001188597">
    <property type="component" value="Unassembled WGS sequence"/>
</dbReference>
<dbReference type="Gene3D" id="3.30.420.40">
    <property type="match status" value="2"/>
</dbReference>
<proteinExistence type="predicted"/>
<accession>A0AA88S5L9</accession>
<keyword evidence="2" id="KW-0677">Repeat</keyword>
<dbReference type="InterPro" id="IPR029048">
    <property type="entry name" value="HSP70_C_sf"/>
</dbReference>
<dbReference type="Pfam" id="PF00012">
    <property type="entry name" value="HSP70"/>
    <property type="match status" value="1"/>
</dbReference>
<dbReference type="Pfam" id="PF03107">
    <property type="entry name" value="C1_2"/>
    <property type="match status" value="1"/>
</dbReference>
<dbReference type="Gene3D" id="3.30.60.20">
    <property type="match status" value="1"/>
</dbReference>
<evidence type="ECO:0000313" key="9">
    <source>
        <dbReference type="Proteomes" id="UP001188597"/>
    </source>
</evidence>
<dbReference type="GO" id="GO:0009408">
    <property type="term" value="P:response to heat"/>
    <property type="evidence" value="ECO:0007669"/>
    <property type="project" value="UniProtKB-ARBA"/>
</dbReference>
<evidence type="ECO:0000256" key="2">
    <source>
        <dbReference type="ARBA" id="ARBA00022737"/>
    </source>
</evidence>
<name>A0AA88S5L9_9ASTE</name>
<dbReference type="GO" id="GO:0005524">
    <property type="term" value="F:ATP binding"/>
    <property type="evidence" value="ECO:0007669"/>
    <property type="project" value="UniProtKB-KW"/>
</dbReference>
<evidence type="ECO:0000256" key="5">
    <source>
        <dbReference type="ARBA" id="ARBA00022840"/>
    </source>
</evidence>
<dbReference type="SUPFAM" id="SSF57889">
    <property type="entry name" value="Cysteine-rich domain"/>
    <property type="match status" value="1"/>
</dbReference>
<organism evidence="8 9">
    <name type="scientific">Escallonia herrerae</name>
    <dbReference type="NCBI Taxonomy" id="1293975"/>
    <lineage>
        <taxon>Eukaryota</taxon>
        <taxon>Viridiplantae</taxon>
        <taxon>Streptophyta</taxon>
        <taxon>Embryophyta</taxon>
        <taxon>Tracheophyta</taxon>
        <taxon>Spermatophyta</taxon>
        <taxon>Magnoliopsida</taxon>
        <taxon>eudicotyledons</taxon>
        <taxon>Gunneridae</taxon>
        <taxon>Pentapetalae</taxon>
        <taxon>asterids</taxon>
        <taxon>campanulids</taxon>
        <taxon>Escalloniales</taxon>
        <taxon>Escalloniaceae</taxon>
        <taxon>Escallonia</taxon>
    </lineage>
</organism>
<evidence type="ECO:0000313" key="8">
    <source>
        <dbReference type="EMBL" id="KAK2996140.1"/>
    </source>
</evidence>